<evidence type="ECO:0000313" key="1">
    <source>
        <dbReference type="EMBL" id="ESK89167.1"/>
    </source>
</evidence>
<gene>
    <name evidence="1" type="ORF">Moror_5237</name>
</gene>
<dbReference type="EMBL" id="AWSO01000580">
    <property type="protein sequence ID" value="ESK89167.1"/>
    <property type="molecule type" value="Genomic_DNA"/>
</dbReference>
<dbReference type="Proteomes" id="UP000017559">
    <property type="component" value="Unassembled WGS sequence"/>
</dbReference>
<reference evidence="1 2" key="1">
    <citation type="journal article" date="2014" name="BMC Genomics">
        <title>Genome and secretome analysis of the hemibiotrophic fungal pathogen, Moniliophthora roreri, which causes frosty pod rot disease of cacao: mechanisms of the biotrophic and necrotrophic phases.</title>
        <authorList>
            <person name="Meinhardt L.W."/>
            <person name="Costa G.G.L."/>
            <person name="Thomazella D.P.T."/>
            <person name="Teixeira P.J.P.L."/>
            <person name="Carazzolle M.F."/>
            <person name="Schuster S.C."/>
            <person name="Carlson J.E."/>
            <person name="Guiltinan M.J."/>
            <person name="Mieczkowski P."/>
            <person name="Farmer A."/>
            <person name="Ramaraj T."/>
            <person name="Crozier J."/>
            <person name="Davis R.E."/>
            <person name="Shao J."/>
            <person name="Melnick R.L."/>
            <person name="Pereira G.A.G."/>
            <person name="Bailey B.A."/>
        </authorList>
    </citation>
    <scope>NUCLEOTIDE SEQUENCE [LARGE SCALE GENOMIC DNA]</scope>
    <source>
        <strain evidence="1 2">MCA 2997</strain>
    </source>
</reference>
<sequence length="76" mass="8948">MWVIHRRWMRGYRTTNVAIGVPNCGLEMIETRSRVCDDRKLNAGMKHCVFNSHHYRIETTAFSTSQHSTRSRLRAL</sequence>
<keyword evidence="2" id="KW-1185">Reference proteome</keyword>
<organism evidence="1 2">
    <name type="scientific">Moniliophthora roreri (strain MCA 2997)</name>
    <name type="common">Cocoa frosty pod rot fungus</name>
    <name type="synonym">Crinipellis roreri</name>
    <dbReference type="NCBI Taxonomy" id="1381753"/>
    <lineage>
        <taxon>Eukaryota</taxon>
        <taxon>Fungi</taxon>
        <taxon>Dikarya</taxon>
        <taxon>Basidiomycota</taxon>
        <taxon>Agaricomycotina</taxon>
        <taxon>Agaricomycetes</taxon>
        <taxon>Agaricomycetidae</taxon>
        <taxon>Agaricales</taxon>
        <taxon>Marasmiineae</taxon>
        <taxon>Marasmiaceae</taxon>
        <taxon>Moniliophthora</taxon>
    </lineage>
</organism>
<dbReference type="HOGENOM" id="CLU_2655060_0_0_1"/>
<dbReference type="KEGG" id="mrr:Moror_5237"/>
<dbReference type="AlphaFoldDB" id="V2X5Y1"/>
<comment type="caution">
    <text evidence="1">The sequence shown here is derived from an EMBL/GenBank/DDBJ whole genome shotgun (WGS) entry which is preliminary data.</text>
</comment>
<proteinExistence type="predicted"/>
<name>V2X5Y1_MONRO</name>
<accession>V2X5Y1</accession>
<protein>
    <submittedName>
        <fullName evidence="1">Uncharacterized protein</fullName>
    </submittedName>
</protein>
<evidence type="ECO:0000313" key="2">
    <source>
        <dbReference type="Proteomes" id="UP000017559"/>
    </source>
</evidence>